<dbReference type="Pfam" id="PF12796">
    <property type="entry name" value="Ank_2"/>
    <property type="match status" value="2"/>
</dbReference>
<evidence type="ECO:0000313" key="4">
    <source>
        <dbReference type="EMBL" id="GKV30533.1"/>
    </source>
</evidence>
<name>A0AAV5KZV5_9ROSI</name>
<accession>A0AAV5KZV5</accession>
<keyword evidence="1" id="KW-0040">ANK repeat</keyword>
<dbReference type="InterPro" id="IPR036770">
    <property type="entry name" value="Ankyrin_rpt-contain_sf"/>
</dbReference>
<feature type="repeat" description="ANK" evidence="1">
    <location>
        <begin position="184"/>
        <end position="216"/>
    </location>
</feature>
<feature type="repeat" description="ANK" evidence="1">
    <location>
        <begin position="104"/>
        <end position="125"/>
    </location>
</feature>
<dbReference type="InterPro" id="IPR002110">
    <property type="entry name" value="Ankyrin_rpt"/>
</dbReference>
<evidence type="ECO:0000313" key="5">
    <source>
        <dbReference type="Proteomes" id="UP001054252"/>
    </source>
</evidence>
<dbReference type="Gene3D" id="1.25.40.20">
    <property type="entry name" value="Ankyrin repeat-containing domain"/>
    <property type="match status" value="3"/>
</dbReference>
<gene>
    <name evidence="4" type="ORF">SLEP1_g39336</name>
</gene>
<dbReference type="Pfam" id="PF13962">
    <property type="entry name" value="PGG"/>
    <property type="match status" value="1"/>
</dbReference>
<dbReference type="PANTHER" id="PTHR24128:SF46">
    <property type="entry name" value="ALPHA-LATROTOXIN-LHE1A-LIKE ISOFORM X1"/>
    <property type="match status" value="1"/>
</dbReference>
<evidence type="ECO:0000256" key="1">
    <source>
        <dbReference type="PROSITE-ProRule" id="PRU00023"/>
    </source>
</evidence>
<keyword evidence="2" id="KW-0472">Membrane</keyword>
<dbReference type="InterPro" id="IPR026961">
    <property type="entry name" value="PGG_dom"/>
</dbReference>
<organism evidence="4 5">
    <name type="scientific">Rubroshorea leprosula</name>
    <dbReference type="NCBI Taxonomy" id="152421"/>
    <lineage>
        <taxon>Eukaryota</taxon>
        <taxon>Viridiplantae</taxon>
        <taxon>Streptophyta</taxon>
        <taxon>Embryophyta</taxon>
        <taxon>Tracheophyta</taxon>
        <taxon>Spermatophyta</taxon>
        <taxon>Magnoliopsida</taxon>
        <taxon>eudicotyledons</taxon>
        <taxon>Gunneridae</taxon>
        <taxon>Pentapetalae</taxon>
        <taxon>rosids</taxon>
        <taxon>malvids</taxon>
        <taxon>Malvales</taxon>
        <taxon>Dipterocarpaceae</taxon>
        <taxon>Rubroshorea</taxon>
    </lineage>
</organism>
<keyword evidence="2" id="KW-1133">Transmembrane helix</keyword>
<keyword evidence="2" id="KW-0812">Transmembrane</keyword>
<evidence type="ECO:0000259" key="3">
    <source>
        <dbReference type="Pfam" id="PF13962"/>
    </source>
</evidence>
<dbReference type="EMBL" id="BPVZ01000087">
    <property type="protein sequence ID" value="GKV30533.1"/>
    <property type="molecule type" value="Genomic_DNA"/>
</dbReference>
<dbReference type="PROSITE" id="PS50088">
    <property type="entry name" value="ANK_REPEAT"/>
    <property type="match status" value="2"/>
</dbReference>
<feature type="transmembrane region" description="Helical" evidence="2">
    <location>
        <begin position="353"/>
        <end position="372"/>
    </location>
</feature>
<dbReference type="SMART" id="SM00248">
    <property type="entry name" value="ANK"/>
    <property type="match status" value="5"/>
</dbReference>
<protein>
    <recommendedName>
        <fullName evidence="3">PGG domain-containing protein</fullName>
    </recommendedName>
</protein>
<dbReference type="SUPFAM" id="SSF48403">
    <property type="entry name" value="Ankyrin repeat"/>
    <property type="match status" value="1"/>
</dbReference>
<keyword evidence="5" id="KW-1185">Reference proteome</keyword>
<feature type="transmembrane region" description="Helical" evidence="2">
    <location>
        <begin position="379"/>
        <end position="398"/>
    </location>
</feature>
<dbReference type="PANTHER" id="PTHR24128">
    <property type="entry name" value="HOMEOBOX PROTEIN WARIAI"/>
    <property type="match status" value="1"/>
</dbReference>
<sequence length="443" mass="49767">MDERMRRVAQAGNIDALYALIQENPFVLESFYEFPYVDTPLHLAAFEGHIDFVLEMMNLKSSFARKLNPAGLSPLHLALLNHQPLVVRELVRVDKDLIRVKGRGGLTPLHLATELGDLDLVAEFLEACPECITDVTIQGETALRIAAKNNSFETLELLVRWLQKTTHKDSDVWNKQVLNRKDKQGNTILHIAASNNHPKMVKLLLECKISKNEINLNGRSALDMLEGQLNNSQTRHILHQAGCLKAERIPARRTLAESFRLKMSWSETFRRTVACQNNKISGDMRNAMLVVAVLILTSTYQACLSPPGGLLQGNNDSIIHRTRIIRVKSNSSSSGSSDELWVSVLPNSDFACFYFINAATFFATTCVVFFLLPDETINLLTLPVLLFILCFSLLMIYVAPPFPITIPFLSLLQPLSPILVAAIIFILVCSPKFLVLYLQSRRR</sequence>
<feature type="transmembrane region" description="Helical" evidence="2">
    <location>
        <begin position="418"/>
        <end position="438"/>
    </location>
</feature>
<evidence type="ECO:0000256" key="2">
    <source>
        <dbReference type="SAM" id="Phobius"/>
    </source>
</evidence>
<feature type="domain" description="PGG" evidence="3">
    <location>
        <begin position="283"/>
        <end position="399"/>
    </location>
</feature>
<dbReference type="PROSITE" id="PS50297">
    <property type="entry name" value="ANK_REP_REGION"/>
    <property type="match status" value="2"/>
</dbReference>
<dbReference type="Proteomes" id="UP001054252">
    <property type="component" value="Unassembled WGS sequence"/>
</dbReference>
<proteinExistence type="predicted"/>
<comment type="caution">
    <text evidence="4">The sequence shown here is derived from an EMBL/GenBank/DDBJ whole genome shotgun (WGS) entry which is preliminary data.</text>
</comment>
<reference evidence="4 5" key="1">
    <citation type="journal article" date="2021" name="Commun. Biol.">
        <title>The genome of Shorea leprosula (Dipterocarpaceae) highlights the ecological relevance of drought in aseasonal tropical rainforests.</title>
        <authorList>
            <person name="Ng K.K.S."/>
            <person name="Kobayashi M.J."/>
            <person name="Fawcett J.A."/>
            <person name="Hatakeyama M."/>
            <person name="Paape T."/>
            <person name="Ng C.H."/>
            <person name="Ang C.C."/>
            <person name="Tnah L.H."/>
            <person name="Lee C.T."/>
            <person name="Nishiyama T."/>
            <person name="Sese J."/>
            <person name="O'Brien M.J."/>
            <person name="Copetti D."/>
            <person name="Mohd Noor M.I."/>
            <person name="Ong R.C."/>
            <person name="Putra M."/>
            <person name="Sireger I.Z."/>
            <person name="Indrioko S."/>
            <person name="Kosugi Y."/>
            <person name="Izuno A."/>
            <person name="Isagi Y."/>
            <person name="Lee S.L."/>
            <person name="Shimizu K.K."/>
        </authorList>
    </citation>
    <scope>NUCLEOTIDE SEQUENCE [LARGE SCALE GENOMIC DNA]</scope>
    <source>
        <strain evidence="4">214</strain>
    </source>
</reference>
<dbReference type="AlphaFoldDB" id="A0AAV5KZV5"/>